<dbReference type="InterPro" id="IPR029063">
    <property type="entry name" value="SAM-dependent_MTases_sf"/>
</dbReference>
<feature type="binding site" evidence="5">
    <location>
        <begin position="269"/>
        <end position="275"/>
    </location>
    <ligand>
        <name>S-adenosyl-L-methionine</name>
        <dbReference type="ChEBI" id="CHEBI:59789"/>
    </ligand>
</feature>
<feature type="binding site" evidence="5">
    <location>
        <position position="293"/>
    </location>
    <ligand>
        <name>S-adenosyl-L-methionine</name>
        <dbReference type="ChEBI" id="CHEBI:59789"/>
    </ligand>
</feature>
<dbReference type="GO" id="GO:0001510">
    <property type="term" value="P:RNA methylation"/>
    <property type="evidence" value="ECO:0007669"/>
    <property type="project" value="InterPro"/>
</dbReference>
<gene>
    <name evidence="8" type="ORF">DTER00134_LOCUS2515</name>
</gene>
<evidence type="ECO:0000256" key="4">
    <source>
        <dbReference type="ARBA" id="ARBA00022884"/>
    </source>
</evidence>
<dbReference type="SUPFAM" id="SSF53335">
    <property type="entry name" value="S-adenosyl-L-methionine-dependent methyltransferases"/>
    <property type="match status" value="1"/>
</dbReference>
<dbReference type="CDD" id="cd02440">
    <property type="entry name" value="AdoMet_MTases"/>
    <property type="match status" value="1"/>
</dbReference>
<feature type="region of interest" description="Disordered" evidence="6">
    <location>
        <begin position="155"/>
        <end position="193"/>
    </location>
</feature>
<dbReference type="PANTHER" id="PTHR22807:SF34">
    <property type="entry name" value="TRNA (CYTOSINE(72)-C(5))-METHYLTRANSFERASE NSUN6"/>
    <property type="match status" value="1"/>
</dbReference>
<dbReference type="Gene3D" id="2.30.130.10">
    <property type="entry name" value="PUA domain"/>
    <property type="match status" value="1"/>
</dbReference>
<evidence type="ECO:0000256" key="3">
    <source>
        <dbReference type="ARBA" id="ARBA00022691"/>
    </source>
</evidence>
<feature type="binding site" evidence="5">
    <location>
        <position position="321"/>
    </location>
    <ligand>
        <name>S-adenosyl-L-methionine</name>
        <dbReference type="ChEBI" id="CHEBI:59789"/>
    </ligand>
</feature>
<evidence type="ECO:0000259" key="7">
    <source>
        <dbReference type="PROSITE" id="PS51686"/>
    </source>
</evidence>
<feature type="region of interest" description="Disordered" evidence="6">
    <location>
        <begin position="347"/>
        <end position="405"/>
    </location>
</feature>
<evidence type="ECO:0000256" key="2">
    <source>
        <dbReference type="ARBA" id="ARBA00022679"/>
    </source>
</evidence>
<dbReference type="PROSITE" id="PS51686">
    <property type="entry name" value="SAM_MT_RSMB_NOP"/>
    <property type="match status" value="1"/>
</dbReference>
<evidence type="ECO:0000256" key="5">
    <source>
        <dbReference type="PROSITE-ProRule" id="PRU01023"/>
    </source>
</evidence>
<dbReference type="InterPro" id="IPR023267">
    <property type="entry name" value="RCMT"/>
</dbReference>
<reference evidence="8" key="1">
    <citation type="submission" date="2021-01" db="EMBL/GenBank/DDBJ databases">
        <authorList>
            <person name="Corre E."/>
            <person name="Pelletier E."/>
            <person name="Niang G."/>
            <person name="Scheremetjew M."/>
            <person name="Finn R."/>
            <person name="Kale V."/>
            <person name="Holt S."/>
            <person name="Cochrane G."/>
            <person name="Meng A."/>
            <person name="Brown T."/>
            <person name="Cohen L."/>
        </authorList>
    </citation>
    <scope>NUCLEOTIDE SEQUENCE</scope>
    <source>
        <strain evidence="8">CCMP1320</strain>
    </source>
</reference>
<dbReference type="GO" id="GO:0008173">
    <property type="term" value="F:RNA methyltransferase activity"/>
    <property type="evidence" value="ECO:0007669"/>
    <property type="project" value="InterPro"/>
</dbReference>
<dbReference type="AlphaFoldDB" id="A0A7S3QMK4"/>
<keyword evidence="1 5" id="KW-0489">Methyltransferase</keyword>
<evidence type="ECO:0000256" key="6">
    <source>
        <dbReference type="SAM" id="MobiDB-lite"/>
    </source>
</evidence>
<accession>A0A7S3QMK4</accession>
<protein>
    <recommendedName>
        <fullName evidence="7">SAM-dependent MTase RsmB/NOP-type domain-containing protein</fullName>
    </recommendedName>
</protein>
<dbReference type="InterPro" id="IPR049560">
    <property type="entry name" value="MeTrfase_RsmB-F_NOP2_cat"/>
</dbReference>
<keyword evidence="3 5" id="KW-0949">S-adenosyl-L-methionine</keyword>
<dbReference type="InterPro" id="IPR001678">
    <property type="entry name" value="MeTrfase_RsmB-F_NOP2_dom"/>
</dbReference>
<dbReference type="EMBL" id="HBIP01005087">
    <property type="protein sequence ID" value="CAE0487469.1"/>
    <property type="molecule type" value="Transcribed_RNA"/>
</dbReference>
<feature type="active site" description="Nucleophile" evidence="5">
    <location>
        <position position="468"/>
    </location>
</feature>
<proteinExistence type="inferred from homology"/>
<evidence type="ECO:0000256" key="1">
    <source>
        <dbReference type="ARBA" id="ARBA00022603"/>
    </source>
</evidence>
<dbReference type="Pfam" id="PF01189">
    <property type="entry name" value="Methyltr_RsmB-F"/>
    <property type="match status" value="2"/>
</dbReference>
<keyword evidence="2 5" id="KW-0808">Transferase</keyword>
<evidence type="ECO:0000313" key="8">
    <source>
        <dbReference type="EMBL" id="CAE0487469.1"/>
    </source>
</evidence>
<keyword evidence="4 5" id="KW-0694">RNA-binding</keyword>
<dbReference type="PRINTS" id="PR02008">
    <property type="entry name" value="RCMTFAMILY"/>
</dbReference>
<organism evidence="8">
    <name type="scientific">Dunaliella tertiolecta</name>
    <name type="common">Green alga</name>
    <dbReference type="NCBI Taxonomy" id="3047"/>
    <lineage>
        <taxon>Eukaryota</taxon>
        <taxon>Viridiplantae</taxon>
        <taxon>Chlorophyta</taxon>
        <taxon>core chlorophytes</taxon>
        <taxon>Chlorophyceae</taxon>
        <taxon>CS clade</taxon>
        <taxon>Chlamydomonadales</taxon>
        <taxon>Dunaliellaceae</taxon>
        <taxon>Dunaliella</taxon>
    </lineage>
</organism>
<dbReference type="Pfam" id="PF01472">
    <property type="entry name" value="PUA"/>
    <property type="match status" value="1"/>
</dbReference>
<feature type="domain" description="SAM-dependent MTase RsmB/NOP-type" evidence="7">
    <location>
        <begin position="167"/>
        <end position="549"/>
    </location>
</feature>
<dbReference type="GO" id="GO:0003723">
    <property type="term" value="F:RNA binding"/>
    <property type="evidence" value="ECO:0007669"/>
    <property type="project" value="UniProtKB-UniRule"/>
</dbReference>
<feature type="compositionally biased region" description="Polar residues" evidence="6">
    <location>
        <begin position="369"/>
        <end position="380"/>
    </location>
</feature>
<dbReference type="InterPro" id="IPR015947">
    <property type="entry name" value="PUA-like_sf"/>
</dbReference>
<dbReference type="SUPFAM" id="SSF88697">
    <property type="entry name" value="PUA domain-like"/>
    <property type="match status" value="1"/>
</dbReference>
<name>A0A7S3QMK4_DUNTE</name>
<comment type="similarity">
    <text evidence="5">Belongs to the class I-like SAM-binding methyltransferase superfamily. RsmB/NOP family.</text>
</comment>
<dbReference type="InterPro" id="IPR036974">
    <property type="entry name" value="PUA_sf"/>
</dbReference>
<dbReference type="PANTHER" id="PTHR22807">
    <property type="entry name" value="NOP2 YEAST -RELATED NOL1/NOP2/FMU SUN DOMAIN-CONTAINING"/>
    <property type="match status" value="1"/>
</dbReference>
<dbReference type="Gene3D" id="3.40.50.150">
    <property type="entry name" value="Vaccinia Virus protein VP39"/>
    <property type="match status" value="2"/>
</dbReference>
<sequence>MRTYNPSTQWQPDVHAYLQHSLGRESFMRTSKALCLPPKKLAVRVNTMRIKPDEASHKLQRELKLQHAPTAPYSSLPYLLILPGQGPFDVDYANLCGPPGAREVVVNRAAGEAILKGADVYVPGVLAASANLAAGDLCAVSCALELPGSNWTGINRGQVLRPPSPGAKNVSGSEAPDGEGLPRKRSKKNAMPATVDRRNLHLGAGRLQMGRKEMFRAQQGLALKMEHRIYDIPACNGIMRGEIMMQALPSVVAAAALDPQPGMRVLDMCAAPGGKATLLAQLMGGQGTVIALDRTQPKIERIQSLAADLGLSDCVRAIRMDATMAAGPLGHLSSSLSLKYSQGDGFLGGKLQEGDPSSRQDSACEAGNAGSQGDFGTSCSTREEAKGGPIGTEVAHTSHDHSNEGPFEAESFDAVLLDPPCSALGIRPRLTHSWSLQQMLSLGRYQRQLLAAAIRLLKPGGRMVYCTCTINPAENEANVRFALDRWGHWLQLEPVAVPGISAQPGLVGTDPATGEGWLSPGEANFVHRYDPADEHNDCIGFFISSFTKTRSMR</sequence>
<feature type="binding site" evidence="5">
    <location>
        <position position="418"/>
    </location>
    <ligand>
        <name>S-adenosyl-L-methionine</name>
        <dbReference type="ChEBI" id="CHEBI:59789"/>
    </ligand>
</feature>
<dbReference type="PROSITE" id="PS50890">
    <property type="entry name" value="PUA"/>
    <property type="match status" value="1"/>
</dbReference>
<dbReference type="InterPro" id="IPR002478">
    <property type="entry name" value="PUA"/>
</dbReference>